<keyword evidence="1" id="KW-0812">Transmembrane</keyword>
<protein>
    <submittedName>
        <fullName evidence="2">YjzD family protein</fullName>
    </submittedName>
</protein>
<name>A0ABW5Q4B7_9BACI</name>
<organism evidence="2 3">
    <name type="scientific">Oceanobacillus kapialis</name>
    <dbReference type="NCBI Taxonomy" id="481353"/>
    <lineage>
        <taxon>Bacteria</taxon>
        <taxon>Bacillati</taxon>
        <taxon>Bacillota</taxon>
        <taxon>Bacilli</taxon>
        <taxon>Bacillales</taxon>
        <taxon>Bacillaceae</taxon>
        <taxon>Oceanobacillus</taxon>
    </lineage>
</organism>
<gene>
    <name evidence="2" type="ORF">ACFSUN_16335</name>
</gene>
<accession>A0ABW5Q4B7</accession>
<reference evidence="3" key="1">
    <citation type="journal article" date="2019" name="Int. J. Syst. Evol. Microbiol.">
        <title>The Global Catalogue of Microorganisms (GCM) 10K type strain sequencing project: providing services to taxonomists for standard genome sequencing and annotation.</title>
        <authorList>
            <consortium name="The Broad Institute Genomics Platform"/>
            <consortium name="The Broad Institute Genome Sequencing Center for Infectious Disease"/>
            <person name="Wu L."/>
            <person name="Ma J."/>
        </authorList>
    </citation>
    <scope>NUCLEOTIDE SEQUENCE [LARGE SCALE GENOMIC DNA]</scope>
    <source>
        <strain evidence="3">TISTR 1858</strain>
    </source>
</reference>
<dbReference type="RefSeq" id="WP_379563493.1">
    <property type="nucleotide sequence ID" value="NZ_CP085256.1"/>
</dbReference>
<evidence type="ECO:0000313" key="2">
    <source>
        <dbReference type="EMBL" id="MFD2630356.1"/>
    </source>
</evidence>
<sequence>MRYIWTIIWAFLISAALSYVLSSMGGEQFDVMNTVVFAAILSVFVFLLGDVVLKEEKSN</sequence>
<feature type="transmembrane region" description="Helical" evidence="1">
    <location>
        <begin position="32"/>
        <end position="53"/>
    </location>
</feature>
<keyword evidence="1" id="KW-1133">Transmembrane helix</keyword>
<evidence type="ECO:0000256" key="1">
    <source>
        <dbReference type="SAM" id="Phobius"/>
    </source>
</evidence>
<dbReference type="Pfam" id="PF11151">
    <property type="entry name" value="DUF2929"/>
    <property type="match status" value="1"/>
</dbReference>
<keyword evidence="1" id="KW-0472">Membrane</keyword>
<dbReference type="InterPro" id="IPR021324">
    <property type="entry name" value="DUF2929"/>
</dbReference>
<dbReference type="EMBL" id="JBHUMX010000041">
    <property type="protein sequence ID" value="MFD2630356.1"/>
    <property type="molecule type" value="Genomic_DNA"/>
</dbReference>
<keyword evidence="3" id="KW-1185">Reference proteome</keyword>
<comment type="caution">
    <text evidence="2">The sequence shown here is derived from an EMBL/GenBank/DDBJ whole genome shotgun (WGS) entry which is preliminary data.</text>
</comment>
<dbReference type="Proteomes" id="UP001597451">
    <property type="component" value="Unassembled WGS sequence"/>
</dbReference>
<proteinExistence type="predicted"/>
<evidence type="ECO:0000313" key="3">
    <source>
        <dbReference type="Proteomes" id="UP001597451"/>
    </source>
</evidence>